<dbReference type="GO" id="GO:0004177">
    <property type="term" value="F:aminopeptidase activity"/>
    <property type="evidence" value="ECO:0007669"/>
    <property type="project" value="UniProtKB-KW"/>
</dbReference>
<dbReference type="EMBL" id="FOES01000012">
    <property type="protein sequence ID" value="SEQ37428.1"/>
    <property type="molecule type" value="Genomic_DNA"/>
</dbReference>
<comment type="cofactor">
    <cofactor evidence="1">
        <name>Co(2+)</name>
        <dbReference type="ChEBI" id="CHEBI:48828"/>
    </cofactor>
</comment>
<comment type="cofactor">
    <cofactor evidence="2">
        <name>Mg(2+)</name>
        <dbReference type="ChEBI" id="CHEBI:18420"/>
    </cofactor>
</comment>
<keyword evidence="7" id="KW-0479">Metal-binding</keyword>
<dbReference type="InterPro" id="IPR035097">
    <property type="entry name" value="M29_N-terminal"/>
</dbReference>
<dbReference type="STRING" id="571933.SAMN05216362_11230"/>
<organism evidence="10 11">
    <name type="scientific">Piscibacillus halophilus</name>
    <dbReference type="NCBI Taxonomy" id="571933"/>
    <lineage>
        <taxon>Bacteria</taxon>
        <taxon>Bacillati</taxon>
        <taxon>Bacillota</taxon>
        <taxon>Bacilli</taxon>
        <taxon>Bacillales</taxon>
        <taxon>Bacillaceae</taxon>
        <taxon>Piscibacillus</taxon>
    </lineage>
</organism>
<evidence type="ECO:0000313" key="11">
    <source>
        <dbReference type="Proteomes" id="UP000199427"/>
    </source>
</evidence>
<dbReference type="PANTHER" id="PTHR34448">
    <property type="entry name" value="AMINOPEPTIDASE"/>
    <property type="match status" value="1"/>
</dbReference>
<name>A0A1H9FJA1_9BACI</name>
<proteinExistence type="inferred from homology"/>
<protein>
    <submittedName>
        <fullName evidence="10">Aminopeptidase</fullName>
    </submittedName>
</protein>
<keyword evidence="9" id="KW-0482">Metalloprotease</keyword>
<comment type="similarity">
    <text evidence="4">Belongs to the peptidase M29 family.</text>
</comment>
<evidence type="ECO:0000256" key="8">
    <source>
        <dbReference type="ARBA" id="ARBA00022801"/>
    </source>
</evidence>
<dbReference type="GO" id="GO:0046872">
    <property type="term" value="F:metal ion binding"/>
    <property type="evidence" value="ECO:0007669"/>
    <property type="project" value="UniProtKB-KW"/>
</dbReference>
<evidence type="ECO:0000256" key="9">
    <source>
        <dbReference type="ARBA" id="ARBA00023049"/>
    </source>
</evidence>
<evidence type="ECO:0000256" key="7">
    <source>
        <dbReference type="ARBA" id="ARBA00022723"/>
    </source>
</evidence>
<dbReference type="AlphaFoldDB" id="A0A1H9FJA1"/>
<evidence type="ECO:0000256" key="5">
    <source>
        <dbReference type="ARBA" id="ARBA00022438"/>
    </source>
</evidence>
<dbReference type="RefSeq" id="WP_091773397.1">
    <property type="nucleotide sequence ID" value="NZ_FOES01000012.1"/>
</dbReference>
<evidence type="ECO:0000256" key="6">
    <source>
        <dbReference type="ARBA" id="ARBA00022670"/>
    </source>
</evidence>
<gene>
    <name evidence="10" type="ORF">SAMN05216362_11230</name>
</gene>
<evidence type="ECO:0000256" key="3">
    <source>
        <dbReference type="ARBA" id="ARBA00001947"/>
    </source>
</evidence>
<dbReference type="PANTHER" id="PTHR34448:SF1">
    <property type="entry name" value="BLL6088 PROTEIN"/>
    <property type="match status" value="1"/>
</dbReference>
<dbReference type="Proteomes" id="UP000199427">
    <property type="component" value="Unassembled WGS sequence"/>
</dbReference>
<keyword evidence="6" id="KW-0645">Protease</keyword>
<sequence length="370" mass="41779">MRDPRIDKLADLLVNYSVQLKENEKLLIENTGLQQELVSAIIEKSYEVGGQPFVTLKDPKVMRSLLMGANEEQLKAWEKYEATVMEDMDAYIAIRSGDNINELSDVPSANNKLFGQTVGRVHRNIRVPKTKWCVLRYPNASMAQLANMSTEAFEDFYFDVCTLDYAKMDKAMDALVNKMEQTDEVHIKGPGTDLKFSIKDIPKIKCAGNMNIPDGEVYTAPVKESVNGTLTYNTPSPYQGFTFENVELTFKDGKIIDAKANDSDRINEVLDSDEGARYIGEFAIGINPYILHPMKDILFDEKIDGSFHFTPGQAYDNAYNGNNSSIHWDMVVIQREDYGGGEMYFDGELVRKDGRFVLPELEGLNPENLK</sequence>
<dbReference type="OrthoDB" id="9803993at2"/>
<accession>A0A1H9FJA1</accession>
<dbReference type="InterPro" id="IPR000787">
    <property type="entry name" value="Peptidase_M29"/>
</dbReference>
<dbReference type="GO" id="GO:0008237">
    <property type="term" value="F:metallopeptidase activity"/>
    <property type="evidence" value="ECO:0007669"/>
    <property type="project" value="UniProtKB-KW"/>
</dbReference>
<evidence type="ECO:0000313" key="10">
    <source>
        <dbReference type="EMBL" id="SEQ37428.1"/>
    </source>
</evidence>
<keyword evidence="11" id="KW-1185">Reference proteome</keyword>
<reference evidence="10 11" key="1">
    <citation type="submission" date="2016-10" db="EMBL/GenBank/DDBJ databases">
        <authorList>
            <person name="de Groot N.N."/>
        </authorList>
    </citation>
    <scope>NUCLEOTIDE SEQUENCE [LARGE SCALE GENOMIC DNA]</scope>
    <source>
        <strain evidence="10 11">DSM 21633</strain>
    </source>
</reference>
<keyword evidence="5 10" id="KW-0031">Aminopeptidase</keyword>
<comment type="cofactor">
    <cofactor evidence="3">
        <name>Zn(2+)</name>
        <dbReference type="ChEBI" id="CHEBI:29105"/>
    </cofactor>
</comment>
<dbReference type="Gene3D" id="3.40.1830.10">
    <property type="entry name" value="Thermophilic metalloprotease (M29)"/>
    <property type="match status" value="1"/>
</dbReference>
<dbReference type="GO" id="GO:0006508">
    <property type="term" value="P:proteolysis"/>
    <property type="evidence" value="ECO:0007669"/>
    <property type="project" value="UniProtKB-KW"/>
</dbReference>
<dbReference type="InterPro" id="IPR052170">
    <property type="entry name" value="M29_Exopeptidase"/>
</dbReference>
<evidence type="ECO:0000256" key="1">
    <source>
        <dbReference type="ARBA" id="ARBA00001941"/>
    </source>
</evidence>
<dbReference type="Pfam" id="PF02073">
    <property type="entry name" value="Peptidase_M29"/>
    <property type="match status" value="1"/>
</dbReference>
<dbReference type="SUPFAM" id="SSF144052">
    <property type="entry name" value="Thermophilic metalloprotease-like"/>
    <property type="match status" value="1"/>
</dbReference>
<evidence type="ECO:0000256" key="2">
    <source>
        <dbReference type="ARBA" id="ARBA00001946"/>
    </source>
</evidence>
<keyword evidence="8" id="KW-0378">Hydrolase</keyword>
<evidence type="ECO:0000256" key="4">
    <source>
        <dbReference type="ARBA" id="ARBA00008236"/>
    </source>
</evidence>